<feature type="compositionally biased region" description="Polar residues" evidence="1">
    <location>
        <begin position="330"/>
        <end position="349"/>
    </location>
</feature>
<accession>A0A0D0UBN9</accession>
<organism evidence="2">
    <name type="scientific">Cryptococcus bacillisporus CA1280</name>
    <dbReference type="NCBI Taxonomy" id="1296109"/>
    <lineage>
        <taxon>Eukaryota</taxon>
        <taxon>Fungi</taxon>
        <taxon>Dikarya</taxon>
        <taxon>Basidiomycota</taxon>
        <taxon>Agaricomycotina</taxon>
        <taxon>Tremellomycetes</taxon>
        <taxon>Tremellales</taxon>
        <taxon>Cryptococcaceae</taxon>
        <taxon>Cryptococcus</taxon>
        <taxon>Cryptococcus gattii species complex</taxon>
    </lineage>
</organism>
<dbReference type="EMBL" id="KN847987">
    <property type="protein sequence ID" value="KIR45653.1"/>
    <property type="molecule type" value="Genomic_DNA"/>
</dbReference>
<dbReference type="PANTHER" id="PTHR37332:SF1">
    <property type="entry name" value="ELMO DOMAIN-CONTAINING PROTEIN"/>
    <property type="match status" value="1"/>
</dbReference>
<dbReference type="AlphaFoldDB" id="A0A0D0UBN9"/>
<dbReference type="PANTHER" id="PTHR37332">
    <property type="entry name" value="EXPRESSED PROTEIN"/>
    <property type="match status" value="1"/>
</dbReference>
<feature type="region of interest" description="Disordered" evidence="1">
    <location>
        <begin position="290"/>
        <end position="309"/>
    </location>
</feature>
<feature type="region of interest" description="Disordered" evidence="1">
    <location>
        <begin position="326"/>
        <end position="356"/>
    </location>
</feature>
<dbReference type="HOGENOM" id="CLU_572399_0_0_1"/>
<feature type="compositionally biased region" description="Low complexity" evidence="1">
    <location>
        <begin position="67"/>
        <end position="76"/>
    </location>
</feature>
<gene>
    <name evidence="2" type="ORF">I312_05008</name>
</gene>
<reference evidence="2" key="1">
    <citation type="submission" date="2015-01" db="EMBL/GenBank/DDBJ databases">
        <title>The Genome Sequence of Cryptococcus gattii CA1280.</title>
        <authorList>
            <consortium name="The Broad Institute Genomics Platform"/>
            <person name="Cuomo C."/>
            <person name="Litvintseva A."/>
            <person name="Chen Y."/>
            <person name="Heitman J."/>
            <person name="Sun S."/>
            <person name="Springer D."/>
            <person name="Dromer F."/>
            <person name="Young S."/>
            <person name="Zeng Q."/>
            <person name="Gargeya S."/>
            <person name="Abouelleil A."/>
            <person name="Alvarado L."/>
            <person name="Chapman S.B."/>
            <person name="Gainer-Dewar J."/>
            <person name="Goldberg J."/>
            <person name="Griggs A."/>
            <person name="Gujja S."/>
            <person name="Hansen M."/>
            <person name="Howarth C."/>
            <person name="Imamovic A."/>
            <person name="Larimer J."/>
            <person name="Murphy C."/>
            <person name="Naylor J."/>
            <person name="Pearson M."/>
            <person name="Priest M."/>
            <person name="Roberts A."/>
            <person name="Saif S."/>
            <person name="Shea T."/>
            <person name="Sykes S."/>
            <person name="Wortman J."/>
            <person name="Nusbaum C."/>
            <person name="Birren B."/>
        </authorList>
    </citation>
    <scope>NUCLEOTIDE SEQUENCE [LARGE SCALE GENOMIC DNA]</scope>
    <source>
        <strain evidence="2">CA1280</strain>
    </source>
</reference>
<evidence type="ECO:0000313" key="2">
    <source>
        <dbReference type="EMBL" id="KIR45653.1"/>
    </source>
</evidence>
<proteinExistence type="predicted"/>
<dbReference type="OrthoDB" id="14339at2759"/>
<feature type="compositionally biased region" description="Low complexity" evidence="1">
    <location>
        <begin position="292"/>
        <end position="307"/>
    </location>
</feature>
<name>A0A0D0UBN9_CRYGA</name>
<sequence>METMSGKSSVRRKQSNSLLQALGKPRQSLTSGSVPSSTTFSPPPSGSTLTLVADEFYSPISEKDNTSKSSRSMSLSTHGHPPGSFTVPGGRRTSSQTYSIGGGKEKGRDTEGKNGMVFRRPEDVYKVVRDRILSWSYMMEWYQGDAHWFNTVHIPRTDIEQILGYKHLETRARNYYALGISLSALFDIPASEDFLRALIKLLEEWESFCEGSTGAKGVKSLFRGPRSGRKVTGSGSVMSDFGLAVDGSESLLLNFNLPFIPDFFQVHTTACSVVRDIYRKLLGMFLPPAPPSSLSNSSPPSHPLPNSVASLAHPSTVIHTARREPLPFASSKSPGANSLSTSTFSNQQGYHGAMSATDGVGGQMENGGDALLAFITGDVPGDWTLVGDGQRLTPQVSELFTKADAKLKKHFAILTREADGLAKRVIDDQINSLLYSLTPGSKAMKFDGNMDLVANGSGYTTAATVGRTSHMEDDRMREFGMI</sequence>
<protein>
    <submittedName>
        <fullName evidence="2">Unplaced genomic scaffold supercont1.15, whole genome shotgun sequence</fullName>
    </submittedName>
</protein>
<feature type="compositionally biased region" description="Low complexity" evidence="1">
    <location>
        <begin position="30"/>
        <end position="52"/>
    </location>
</feature>
<feature type="region of interest" description="Disordered" evidence="1">
    <location>
        <begin position="1"/>
        <end position="115"/>
    </location>
</feature>
<evidence type="ECO:0000256" key="1">
    <source>
        <dbReference type="SAM" id="MobiDB-lite"/>
    </source>
</evidence>
<feature type="compositionally biased region" description="Basic and acidic residues" evidence="1">
    <location>
        <begin position="103"/>
        <end position="112"/>
    </location>
</feature>